<evidence type="ECO:0000313" key="2">
    <source>
        <dbReference type="EMBL" id="KAK3249695.1"/>
    </source>
</evidence>
<feature type="region of interest" description="Disordered" evidence="1">
    <location>
        <begin position="236"/>
        <end position="288"/>
    </location>
</feature>
<protein>
    <submittedName>
        <fullName evidence="2">Uncharacterized protein</fullName>
    </submittedName>
</protein>
<feature type="compositionally biased region" description="Low complexity" evidence="1">
    <location>
        <begin position="13"/>
        <end position="34"/>
    </location>
</feature>
<accession>A0AAE0C8X9</accession>
<organism evidence="2 3">
    <name type="scientific">Cymbomonas tetramitiformis</name>
    <dbReference type="NCBI Taxonomy" id="36881"/>
    <lineage>
        <taxon>Eukaryota</taxon>
        <taxon>Viridiplantae</taxon>
        <taxon>Chlorophyta</taxon>
        <taxon>Pyramimonadophyceae</taxon>
        <taxon>Pyramimonadales</taxon>
        <taxon>Pyramimonadaceae</taxon>
        <taxon>Cymbomonas</taxon>
    </lineage>
</organism>
<gene>
    <name evidence="2" type="ORF">CYMTET_40887</name>
</gene>
<evidence type="ECO:0000313" key="3">
    <source>
        <dbReference type="Proteomes" id="UP001190700"/>
    </source>
</evidence>
<evidence type="ECO:0000256" key="1">
    <source>
        <dbReference type="SAM" id="MobiDB-lite"/>
    </source>
</evidence>
<comment type="caution">
    <text evidence="2">The sequence shown here is derived from an EMBL/GenBank/DDBJ whole genome shotgun (WGS) entry which is preliminary data.</text>
</comment>
<keyword evidence="3" id="KW-1185">Reference proteome</keyword>
<feature type="compositionally biased region" description="Polar residues" evidence="1">
    <location>
        <begin position="1"/>
        <end position="12"/>
    </location>
</feature>
<reference evidence="2 3" key="1">
    <citation type="journal article" date="2015" name="Genome Biol. Evol.">
        <title>Comparative Genomics of a Bacterivorous Green Alga Reveals Evolutionary Causalities and Consequences of Phago-Mixotrophic Mode of Nutrition.</title>
        <authorList>
            <person name="Burns J.A."/>
            <person name="Paasch A."/>
            <person name="Narechania A."/>
            <person name="Kim E."/>
        </authorList>
    </citation>
    <scope>NUCLEOTIDE SEQUENCE [LARGE SCALE GENOMIC DNA]</scope>
    <source>
        <strain evidence="2 3">PLY_AMNH</strain>
    </source>
</reference>
<dbReference type="Proteomes" id="UP001190700">
    <property type="component" value="Unassembled WGS sequence"/>
</dbReference>
<name>A0AAE0C8X9_9CHLO</name>
<proteinExistence type="predicted"/>
<sequence>MVPHRVSSQGSCATAAAEPPTVAEAGEEAPGTAVRASSPEVQFPISAVPGGVAGGTPWAGPAPRLPRHTARLRISPWANQRAANLRARRVSEQLAVTREVVIQEARDAIQAELDWRSDLCRTRWGQAVRPTTSIVGFLTKGADWRPMMRRSLSLMGWMTPRPSWMYAIPGNDGDDGNDTSVIDSMCTSPCYSSNSPSNVDDGYTQIHVENSVGPENPAEVVNDDEVNVAAAANEDSEMDINGREQPNMTEIVDEGKPTTESVEGSTYADDNDLGDKEEAPRHKKAKTG</sequence>
<dbReference type="AlphaFoldDB" id="A0AAE0C8X9"/>
<feature type="region of interest" description="Disordered" evidence="1">
    <location>
        <begin position="1"/>
        <end position="34"/>
    </location>
</feature>
<dbReference type="EMBL" id="LGRX02027214">
    <property type="protein sequence ID" value="KAK3249695.1"/>
    <property type="molecule type" value="Genomic_DNA"/>
</dbReference>